<comment type="caution">
    <text evidence="1">The sequence shown here is derived from an EMBL/GenBank/DDBJ whole genome shotgun (WGS) entry which is preliminary data.</text>
</comment>
<dbReference type="EMBL" id="SOEG01000008">
    <property type="protein sequence ID" value="TDX52166.1"/>
    <property type="molecule type" value="Genomic_DNA"/>
</dbReference>
<dbReference type="RefSeq" id="WP_134116088.1">
    <property type="nucleotide sequence ID" value="NZ_SOEG01000008.1"/>
</dbReference>
<name>A0A4R8GZJ1_9FIRM</name>
<dbReference type="Proteomes" id="UP000295832">
    <property type="component" value="Unassembled WGS sequence"/>
</dbReference>
<accession>A0A4R8GZJ1</accession>
<dbReference type="AlphaFoldDB" id="A0A4R8GZJ1"/>
<gene>
    <name evidence="1" type="ORF">C7959_10888</name>
</gene>
<keyword evidence="2" id="KW-1185">Reference proteome</keyword>
<sequence>MTSYLCATAKRISRNLNLINKDFNVNEVTLELKEAQIPSEYYILDEDNNVITTVKHGIEKEILAQELKRIKEEELYVIKQVKDSGETIDIGFDEGCLLDLIICVEIGDLVFHKRERYPNGKHHHVLEFEFENGSKARWDIYEQETPVSIKELI</sequence>
<protein>
    <submittedName>
        <fullName evidence="1">Uncharacterized protein</fullName>
    </submittedName>
</protein>
<organism evidence="1 2">
    <name type="scientific">Orenia marismortui</name>
    <dbReference type="NCBI Taxonomy" id="46469"/>
    <lineage>
        <taxon>Bacteria</taxon>
        <taxon>Bacillati</taxon>
        <taxon>Bacillota</taxon>
        <taxon>Clostridia</taxon>
        <taxon>Halanaerobiales</taxon>
        <taxon>Halobacteroidaceae</taxon>
        <taxon>Orenia</taxon>
    </lineage>
</organism>
<evidence type="ECO:0000313" key="1">
    <source>
        <dbReference type="EMBL" id="TDX52166.1"/>
    </source>
</evidence>
<dbReference type="STRING" id="926561.GCA_000379025_02681"/>
<reference evidence="1 2" key="1">
    <citation type="submission" date="2019-03" db="EMBL/GenBank/DDBJ databases">
        <title>Subsurface microbial communities from deep shales in Ohio and West Virginia, USA.</title>
        <authorList>
            <person name="Wrighton K."/>
        </authorList>
    </citation>
    <scope>NUCLEOTIDE SEQUENCE [LARGE SCALE GENOMIC DNA]</scope>
    <source>
        <strain evidence="1 2">MSL 6dP</strain>
    </source>
</reference>
<evidence type="ECO:0000313" key="2">
    <source>
        <dbReference type="Proteomes" id="UP000295832"/>
    </source>
</evidence>
<proteinExistence type="predicted"/>